<evidence type="ECO:0000313" key="4">
    <source>
        <dbReference type="Proteomes" id="UP000682877"/>
    </source>
</evidence>
<evidence type="ECO:0000259" key="2">
    <source>
        <dbReference type="Pfam" id="PF09331"/>
    </source>
</evidence>
<proteinExistence type="predicted"/>
<name>A0A8S2AT60_ARAAE</name>
<dbReference type="InterPro" id="IPR015410">
    <property type="entry name" value="DUF1985"/>
</dbReference>
<dbReference type="Pfam" id="PF09331">
    <property type="entry name" value="DUF1985"/>
    <property type="match status" value="1"/>
</dbReference>
<feature type="domain" description="DUF1985" evidence="2">
    <location>
        <begin position="65"/>
        <end position="203"/>
    </location>
</feature>
<gene>
    <name evidence="3" type="ORF">AARE701A_LOCUS19640</name>
</gene>
<sequence>MILFREGSEPNGVRVQSYSELGYIDEIANSLDTEDMKILKKSQFGKVFDLPEGGAYSGKLIHFLLTRQLVVSKRNEILFSFGGSPIRFSISEFERLTCLNCSKPPAVKERKSKRKLMPGKYWYKLFDRGDVSVEWVVGQLKKHLVEDQDMRLRYAVLALIDGVLCPTSSRTKISLVHAEMSENLDNFLNHPWGTTSFLLTLKSIRAKGAVKLMRKSATVQGDSEMEDIDSEIERLWSLNLDIVWKVDKKSLSNVPSILSGDVNGDPFVSGWLEDEADPGVDHLLQLVREHQQFDASLFLGRLVPDSLPDDRNDNSDICSTQDTVADETLDPPNGLDRVLKALADSEARMTKLFTEALRGVGNSNVQILRDVDGNGEQSTKDGVSGEETIDGSVEKAKKNGGNYQQGVSSSADIGATRSLSGGENASGLLESVLGNILTELNDAPSLPAMATWQCAVGRKKRKRGKTTIVASGADGSVSEDLGVHGPGVRHQAEDVSQQDPDEPPAPAKNVVPETVLHSPDALEQDHTHLPSLVVPDFDVAAAAAINVVSNSDLRSTDGSEVNTLHSEKIIGDKEVNAALAACIQEDLGDESMPPQNEARCVISKGLLPEENLLNPVEPSPDTSVPPTATTNEQLMEVPSKANSPNPLQTSELPSDTVIAPCTSSRTVTFGHNVGRVDKIRHITSLAREINFGTNRTLSSTELRDIVDLKSIVPQLVMDIFINSIRIDWQAKTSILMHQDVAFIDSTFVYELFKHYPKFSKTIDKGMYEFDHDLLECTPTGFERVYIPFLWVMAAHLVEAHAAGGIEACKRVKLVDVFTAAKKYMIAAYELANGTV</sequence>
<evidence type="ECO:0000313" key="3">
    <source>
        <dbReference type="EMBL" id="CAE6199697.1"/>
    </source>
</evidence>
<dbReference type="AlphaFoldDB" id="A0A8S2AT60"/>
<dbReference type="PANTHER" id="PTHR48449">
    <property type="entry name" value="DUF1985 DOMAIN-CONTAINING PROTEIN"/>
    <property type="match status" value="1"/>
</dbReference>
<evidence type="ECO:0000256" key="1">
    <source>
        <dbReference type="SAM" id="MobiDB-lite"/>
    </source>
</evidence>
<dbReference type="Proteomes" id="UP000682877">
    <property type="component" value="Chromosome 7"/>
</dbReference>
<dbReference type="PANTHER" id="PTHR48449:SF1">
    <property type="entry name" value="DUF1985 DOMAIN-CONTAINING PROTEIN"/>
    <property type="match status" value="1"/>
</dbReference>
<reference evidence="3" key="1">
    <citation type="submission" date="2021-01" db="EMBL/GenBank/DDBJ databases">
        <authorList>
            <person name="Bezrukov I."/>
        </authorList>
    </citation>
    <scope>NUCLEOTIDE SEQUENCE</scope>
</reference>
<protein>
    <recommendedName>
        <fullName evidence="2">DUF1985 domain-containing protein</fullName>
    </recommendedName>
</protein>
<organism evidence="3 4">
    <name type="scientific">Arabidopsis arenosa</name>
    <name type="common">Sand rock-cress</name>
    <name type="synonym">Cardaminopsis arenosa</name>
    <dbReference type="NCBI Taxonomy" id="38785"/>
    <lineage>
        <taxon>Eukaryota</taxon>
        <taxon>Viridiplantae</taxon>
        <taxon>Streptophyta</taxon>
        <taxon>Embryophyta</taxon>
        <taxon>Tracheophyta</taxon>
        <taxon>Spermatophyta</taxon>
        <taxon>Magnoliopsida</taxon>
        <taxon>eudicotyledons</taxon>
        <taxon>Gunneridae</taxon>
        <taxon>Pentapetalae</taxon>
        <taxon>rosids</taxon>
        <taxon>malvids</taxon>
        <taxon>Brassicales</taxon>
        <taxon>Brassicaceae</taxon>
        <taxon>Camelineae</taxon>
        <taxon>Arabidopsis</taxon>
    </lineage>
</organism>
<keyword evidence="4" id="KW-1185">Reference proteome</keyword>
<accession>A0A8S2AT60</accession>
<feature type="region of interest" description="Disordered" evidence="1">
    <location>
        <begin position="472"/>
        <end position="510"/>
    </location>
</feature>
<dbReference type="EMBL" id="LR999457">
    <property type="protein sequence ID" value="CAE6199697.1"/>
    <property type="molecule type" value="Genomic_DNA"/>
</dbReference>